<organism evidence="2 3">
    <name type="scientific">Azomonas agilis</name>
    <dbReference type="NCBI Taxonomy" id="116849"/>
    <lineage>
        <taxon>Bacteria</taxon>
        <taxon>Pseudomonadati</taxon>
        <taxon>Pseudomonadota</taxon>
        <taxon>Gammaproteobacteria</taxon>
        <taxon>Pseudomonadales</taxon>
        <taxon>Pseudomonadaceae</taxon>
        <taxon>Azomonas</taxon>
    </lineage>
</organism>
<proteinExistence type="predicted"/>
<reference evidence="2 3" key="1">
    <citation type="submission" date="2019-07" db="EMBL/GenBank/DDBJ databases">
        <title>Genomic Encyclopedia of Type Strains, Phase I: the one thousand microbial genomes (KMG-I) project.</title>
        <authorList>
            <person name="Kyrpides N."/>
        </authorList>
    </citation>
    <scope>NUCLEOTIDE SEQUENCE [LARGE SCALE GENOMIC DNA]</scope>
    <source>
        <strain evidence="2 3">DSM 375</strain>
    </source>
</reference>
<feature type="transmembrane region" description="Helical" evidence="1">
    <location>
        <begin position="15"/>
        <end position="34"/>
    </location>
</feature>
<gene>
    <name evidence="2" type="ORF">LX59_02166</name>
</gene>
<dbReference type="AlphaFoldDB" id="A0A562I2A4"/>
<keyword evidence="1" id="KW-1133">Transmembrane helix</keyword>
<keyword evidence="3" id="KW-1185">Reference proteome</keyword>
<evidence type="ECO:0000256" key="1">
    <source>
        <dbReference type="SAM" id="Phobius"/>
    </source>
</evidence>
<sequence>MNLEKLESEVKRSRYFIVFAAITPAIIYMLWFAVKNDQQLSTDAGLWGTFGDFVGGLINPLIAYFAFYWLTQSVLIQKTELSETKNALVAAQYAQQKQASTALKAATLQSLSIRLNAINQEISFEQDILKFVISEAQRNGSHYTVMLPNGEQKLPGKAIPEIHDRLDALKTKQAKLMQAVEQLQVDA</sequence>
<keyword evidence="1" id="KW-0812">Transmembrane</keyword>
<dbReference type="EMBL" id="VLKG01000007">
    <property type="protein sequence ID" value="TWH64818.1"/>
    <property type="molecule type" value="Genomic_DNA"/>
</dbReference>
<dbReference type="RefSeq" id="WP_144571860.1">
    <property type="nucleotide sequence ID" value="NZ_VLKG01000007.1"/>
</dbReference>
<comment type="caution">
    <text evidence="2">The sequence shown here is derived from an EMBL/GenBank/DDBJ whole genome shotgun (WGS) entry which is preliminary data.</text>
</comment>
<keyword evidence="1" id="KW-0472">Membrane</keyword>
<evidence type="ECO:0000313" key="2">
    <source>
        <dbReference type="EMBL" id="TWH64818.1"/>
    </source>
</evidence>
<protein>
    <submittedName>
        <fullName evidence="2">Uncharacterized protein</fullName>
    </submittedName>
</protein>
<dbReference type="OrthoDB" id="6422829at2"/>
<dbReference type="Proteomes" id="UP000319627">
    <property type="component" value="Unassembled WGS sequence"/>
</dbReference>
<accession>A0A562I2A4</accession>
<name>A0A562I2A4_9GAMM</name>
<evidence type="ECO:0000313" key="3">
    <source>
        <dbReference type="Proteomes" id="UP000319627"/>
    </source>
</evidence>
<feature type="transmembrane region" description="Helical" evidence="1">
    <location>
        <begin position="46"/>
        <end position="70"/>
    </location>
</feature>